<feature type="region of interest" description="Disordered" evidence="1">
    <location>
        <begin position="1"/>
        <end position="28"/>
    </location>
</feature>
<accession>A0ABY2GST4</accession>
<dbReference type="GeneID" id="300580719"/>
<evidence type="ECO:0000313" key="2">
    <source>
        <dbReference type="EMBL" id="TFA98984.1"/>
    </source>
</evidence>
<dbReference type="RefSeq" id="XP_073555186.1">
    <property type="nucleotide sequence ID" value="XM_073706269.1"/>
</dbReference>
<dbReference type="Proteomes" id="UP001642720">
    <property type="component" value="Unassembled WGS sequence"/>
</dbReference>
<proteinExistence type="predicted"/>
<protein>
    <submittedName>
        <fullName evidence="2">Uncharacterized protein</fullName>
    </submittedName>
</protein>
<gene>
    <name evidence="2" type="ORF">CCMA1212_009174</name>
</gene>
<keyword evidence="3" id="KW-1185">Reference proteome</keyword>
<comment type="caution">
    <text evidence="2">The sequence shown here is derived from an EMBL/GenBank/DDBJ whole genome shotgun (WGS) entry which is preliminary data.</text>
</comment>
<dbReference type="EMBL" id="PPTA01000016">
    <property type="protein sequence ID" value="TFA98984.1"/>
    <property type="molecule type" value="Genomic_DNA"/>
</dbReference>
<organism evidence="2 3">
    <name type="scientific">Trichoderma ghanense</name>
    <dbReference type="NCBI Taxonomy" id="65468"/>
    <lineage>
        <taxon>Eukaryota</taxon>
        <taxon>Fungi</taxon>
        <taxon>Dikarya</taxon>
        <taxon>Ascomycota</taxon>
        <taxon>Pezizomycotina</taxon>
        <taxon>Sordariomycetes</taxon>
        <taxon>Hypocreomycetidae</taxon>
        <taxon>Hypocreales</taxon>
        <taxon>Hypocreaceae</taxon>
        <taxon>Trichoderma</taxon>
    </lineage>
</organism>
<evidence type="ECO:0000313" key="3">
    <source>
        <dbReference type="Proteomes" id="UP001642720"/>
    </source>
</evidence>
<sequence>MSTSHVWPSPLQPAGRKHIHAPRDAGREDDFKIVKAGDLRTAELEAKLRPPAAELPEVGGSVTGIAVDQVRSTASR</sequence>
<evidence type="ECO:0000256" key="1">
    <source>
        <dbReference type="SAM" id="MobiDB-lite"/>
    </source>
</evidence>
<name>A0ABY2GST4_9HYPO</name>
<reference evidence="2 3" key="1">
    <citation type="submission" date="2018-01" db="EMBL/GenBank/DDBJ databases">
        <title>Genome characterization of the sugarcane-associated fungus Trichoderma ghanense CCMA-1212 and their application in lignocelulose bioconversion.</title>
        <authorList>
            <person name="Steindorff A.S."/>
            <person name="Mendes T.D."/>
            <person name="Vilela E.S.D."/>
            <person name="Rodrigues D.S."/>
            <person name="Formighieri E.F."/>
            <person name="Melo I.S."/>
            <person name="Favaro L.C.L."/>
        </authorList>
    </citation>
    <scope>NUCLEOTIDE SEQUENCE [LARGE SCALE GENOMIC DNA]</scope>
    <source>
        <strain evidence="2 3">CCMA-1212</strain>
    </source>
</reference>